<evidence type="ECO:0000313" key="3">
    <source>
        <dbReference type="Proteomes" id="UP000004199"/>
    </source>
</evidence>
<reference evidence="2 3" key="1">
    <citation type="submission" date="2012-03" db="EMBL/GenBank/DDBJ databases">
        <authorList>
            <person name="Rasko D."/>
            <person name="Redman J."/>
            <person name="Daugherty S.C."/>
            <person name="Tallon L."/>
            <person name="Sadzewicz L."/>
            <person name="Jones K."/>
            <person name="Santana-Cruz I."/>
            <person name="Liu X."/>
        </authorList>
    </citation>
    <scope>NUCLEOTIDE SEQUENCE [LARGE SCALE GENOMIC DNA]</scope>
    <source>
        <strain evidence="2 3">4444-74</strain>
    </source>
</reference>
<accession>I6DQN0</accession>
<organism evidence="2 3">
    <name type="scientific">Shigella boydii 4444-74</name>
    <dbReference type="NCBI Taxonomy" id="766140"/>
    <lineage>
        <taxon>Bacteria</taxon>
        <taxon>Pseudomonadati</taxon>
        <taxon>Pseudomonadota</taxon>
        <taxon>Gammaproteobacteria</taxon>
        <taxon>Enterobacterales</taxon>
        <taxon>Enterobacteriaceae</taxon>
        <taxon>Shigella</taxon>
    </lineage>
</organism>
<keyword evidence="1" id="KW-0472">Membrane</keyword>
<protein>
    <submittedName>
        <fullName evidence="2">Putative membrane protein</fullName>
    </submittedName>
</protein>
<evidence type="ECO:0000256" key="1">
    <source>
        <dbReference type="SAM" id="Phobius"/>
    </source>
</evidence>
<keyword evidence="1" id="KW-1133">Transmembrane helix</keyword>
<comment type="caution">
    <text evidence="2">The sequence shown here is derived from an EMBL/GenBank/DDBJ whole genome shotgun (WGS) entry which is preliminary data.</text>
</comment>
<keyword evidence="1" id="KW-0812">Transmembrane</keyword>
<dbReference type="AlphaFoldDB" id="I6DQN0"/>
<proteinExistence type="predicted"/>
<sequence>MCNNGVPPYMPLARHILVTFLLIPPSGLILTSGLSWHR</sequence>
<feature type="transmembrane region" description="Helical" evidence="1">
    <location>
        <begin position="12"/>
        <end position="36"/>
    </location>
</feature>
<name>I6DQN0_SHIBO</name>
<dbReference type="Proteomes" id="UP000004199">
    <property type="component" value="Unassembled WGS sequence"/>
</dbReference>
<dbReference type="EMBL" id="AKNB01000272">
    <property type="protein sequence ID" value="EIQ34072.1"/>
    <property type="molecule type" value="Genomic_DNA"/>
</dbReference>
<gene>
    <name evidence="2" type="ORF">SB444474_3602</name>
</gene>
<evidence type="ECO:0000313" key="2">
    <source>
        <dbReference type="EMBL" id="EIQ34072.1"/>
    </source>
</evidence>